<dbReference type="PROSITE" id="PS50021">
    <property type="entry name" value="CH"/>
    <property type="match status" value="1"/>
</dbReference>
<dbReference type="FunFam" id="1.10.418.10:FF:000059">
    <property type="entry name" value="RIKEN cDNA 6430531B16 gene"/>
    <property type="match status" value="1"/>
</dbReference>
<evidence type="ECO:0000313" key="4">
    <source>
        <dbReference type="Proteomes" id="UP001255856"/>
    </source>
</evidence>
<sequence>MDDGLESLYAWVDTVPLSRPKRTFTRDFADGVLVAEIVHHFQPRLVQLHNYSSANGLVYKQYNWQTLNQKVFRALGLHFTAEQLQDAAAAKPGAAEAILAVLKTKLESLQMTEGPGSGSATSTKHVGRTTSSGSVGAGDTIPAVHAASAVDTQAELIAHFQQTIELLNVKVSKLEQLLQLKDAKIHGLTERLRLLEYSGGPQADS</sequence>
<organism evidence="3 4">
    <name type="scientific">Prototheca wickerhamii</name>
    <dbReference type="NCBI Taxonomy" id="3111"/>
    <lineage>
        <taxon>Eukaryota</taxon>
        <taxon>Viridiplantae</taxon>
        <taxon>Chlorophyta</taxon>
        <taxon>core chlorophytes</taxon>
        <taxon>Trebouxiophyceae</taxon>
        <taxon>Chlorellales</taxon>
        <taxon>Chlorellaceae</taxon>
        <taxon>Prototheca</taxon>
    </lineage>
</organism>
<dbReference type="AlphaFoldDB" id="A0AAD9IJC2"/>
<dbReference type="PANTHER" id="PTHR12509:SF9">
    <property type="entry name" value="SPERM FLAGELLAR PROTEIN 1 ISOFORM X1"/>
    <property type="match status" value="1"/>
</dbReference>
<name>A0AAD9IJC2_PROWI</name>
<evidence type="ECO:0000256" key="1">
    <source>
        <dbReference type="SAM" id="MobiDB-lite"/>
    </source>
</evidence>
<dbReference type="GO" id="GO:0051493">
    <property type="term" value="P:regulation of cytoskeleton organization"/>
    <property type="evidence" value="ECO:0007669"/>
    <property type="project" value="TreeGrafter"/>
</dbReference>
<dbReference type="Gene3D" id="1.10.418.10">
    <property type="entry name" value="Calponin-like domain"/>
    <property type="match status" value="1"/>
</dbReference>
<dbReference type="InterPro" id="IPR010441">
    <property type="entry name" value="CH_2"/>
</dbReference>
<proteinExistence type="predicted"/>
<dbReference type="Pfam" id="PF06294">
    <property type="entry name" value="CH_2"/>
    <property type="match status" value="1"/>
</dbReference>
<feature type="domain" description="Calponin-homology (CH)" evidence="2">
    <location>
        <begin position="2"/>
        <end position="110"/>
    </location>
</feature>
<protein>
    <recommendedName>
        <fullName evidence="2">Calponin-homology (CH) domain-containing protein</fullName>
    </recommendedName>
</protein>
<dbReference type="EMBL" id="JASFZW010000005">
    <property type="protein sequence ID" value="KAK2078265.1"/>
    <property type="molecule type" value="Genomic_DNA"/>
</dbReference>
<dbReference type="Proteomes" id="UP001255856">
    <property type="component" value="Unassembled WGS sequence"/>
</dbReference>
<dbReference type="GO" id="GO:0005930">
    <property type="term" value="C:axoneme"/>
    <property type="evidence" value="ECO:0007669"/>
    <property type="project" value="TreeGrafter"/>
</dbReference>
<accession>A0AAD9IJC2</accession>
<gene>
    <name evidence="3" type="ORF">QBZ16_004134</name>
</gene>
<dbReference type="SUPFAM" id="SSF47576">
    <property type="entry name" value="Calponin-homology domain, CH-domain"/>
    <property type="match status" value="1"/>
</dbReference>
<feature type="region of interest" description="Disordered" evidence="1">
    <location>
        <begin position="111"/>
        <end position="137"/>
    </location>
</feature>
<keyword evidence="4" id="KW-1185">Reference proteome</keyword>
<dbReference type="PANTHER" id="PTHR12509">
    <property type="entry name" value="SPERMATOGENESIS-ASSOCIATED 4-RELATED"/>
    <property type="match status" value="1"/>
</dbReference>
<comment type="caution">
    <text evidence="3">The sequence shown here is derived from an EMBL/GenBank/DDBJ whole genome shotgun (WGS) entry which is preliminary data.</text>
</comment>
<dbReference type="InterPro" id="IPR052111">
    <property type="entry name" value="Spermatogenesis_Ciliary_MAP"/>
</dbReference>
<dbReference type="GO" id="GO:0008017">
    <property type="term" value="F:microtubule binding"/>
    <property type="evidence" value="ECO:0007669"/>
    <property type="project" value="TreeGrafter"/>
</dbReference>
<dbReference type="InterPro" id="IPR001715">
    <property type="entry name" value="CH_dom"/>
</dbReference>
<reference evidence="3" key="1">
    <citation type="submission" date="2021-01" db="EMBL/GenBank/DDBJ databases">
        <authorList>
            <person name="Eckstrom K.M.E."/>
        </authorList>
    </citation>
    <scope>NUCLEOTIDE SEQUENCE</scope>
    <source>
        <strain evidence="3">UVCC 0001</strain>
    </source>
</reference>
<evidence type="ECO:0000313" key="3">
    <source>
        <dbReference type="EMBL" id="KAK2078265.1"/>
    </source>
</evidence>
<evidence type="ECO:0000259" key="2">
    <source>
        <dbReference type="PROSITE" id="PS50021"/>
    </source>
</evidence>
<feature type="compositionally biased region" description="Polar residues" evidence="1">
    <location>
        <begin position="118"/>
        <end position="134"/>
    </location>
</feature>
<dbReference type="InterPro" id="IPR036872">
    <property type="entry name" value="CH_dom_sf"/>
</dbReference>